<gene>
    <name evidence="3" type="primary">AUGUSTUS-3.0.2_31268</name>
    <name evidence="3" type="ORF">TcasGA2_TC031268</name>
</gene>
<keyword evidence="4" id="KW-1185">Reference proteome</keyword>
<name>A0A139WDR0_TRICA</name>
<dbReference type="EMBL" id="KQ971357">
    <property type="protein sequence ID" value="KYB26066.1"/>
    <property type="molecule type" value="Genomic_DNA"/>
</dbReference>
<accession>A0A139WDR0</accession>
<feature type="chain" id="PRO_5007299734" evidence="2">
    <location>
        <begin position="19"/>
        <end position="84"/>
    </location>
</feature>
<sequence>MNTLNFAIVTLLFSFVFAGDGGPCGPLDACPDGYQCFNSRCDNGLTMGMYRRIIVIYDDSSSDYSQSLNSSESNSNYTSNSSES</sequence>
<dbReference type="AlphaFoldDB" id="A0A139WDR0"/>
<proteinExistence type="predicted"/>
<evidence type="ECO:0000313" key="4">
    <source>
        <dbReference type="Proteomes" id="UP000007266"/>
    </source>
</evidence>
<reference evidence="3 4" key="1">
    <citation type="journal article" date="2008" name="Nature">
        <title>The genome of the model beetle and pest Tribolium castaneum.</title>
        <authorList>
            <consortium name="Tribolium Genome Sequencing Consortium"/>
            <person name="Richards S."/>
            <person name="Gibbs R.A."/>
            <person name="Weinstock G.M."/>
            <person name="Brown S.J."/>
            <person name="Denell R."/>
            <person name="Beeman R.W."/>
            <person name="Gibbs R."/>
            <person name="Beeman R.W."/>
            <person name="Brown S.J."/>
            <person name="Bucher G."/>
            <person name="Friedrich M."/>
            <person name="Grimmelikhuijzen C.J."/>
            <person name="Klingler M."/>
            <person name="Lorenzen M."/>
            <person name="Richards S."/>
            <person name="Roth S."/>
            <person name="Schroder R."/>
            <person name="Tautz D."/>
            <person name="Zdobnov E.M."/>
            <person name="Muzny D."/>
            <person name="Gibbs R.A."/>
            <person name="Weinstock G.M."/>
            <person name="Attaway T."/>
            <person name="Bell S."/>
            <person name="Buhay C.J."/>
            <person name="Chandrabose M.N."/>
            <person name="Chavez D."/>
            <person name="Clerk-Blankenburg K.P."/>
            <person name="Cree A."/>
            <person name="Dao M."/>
            <person name="Davis C."/>
            <person name="Chacko J."/>
            <person name="Dinh H."/>
            <person name="Dugan-Rocha S."/>
            <person name="Fowler G."/>
            <person name="Garner T.T."/>
            <person name="Garnes J."/>
            <person name="Gnirke A."/>
            <person name="Hawes A."/>
            <person name="Hernandez J."/>
            <person name="Hines S."/>
            <person name="Holder M."/>
            <person name="Hume J."/>
            <person name="Jhangiani S.N."/>
            <person name="Joshi V."/>
            <person name="Khan Z.M."/>
            <person name="Jackson L."/>
            <person name="Kovar C."/>
            <person name="Kowis A."/>
            <person name="Lee S."/>
            <person name="Lewis L.R."/>
            <person name="Margolis J."/>
            <person name="Morgan M."/>
            <person name="Nazareth L.V."/>
            <person name="Nguyen N."/>
            <person name="Okwuonu G."/>
            <person name="Parker D."/>
            <person name="Richards S."/>
            <person name="Ruiz S.J."/>
            <person name="Santibanez J."/>
            <person name="Savard J."/>
            <person name="Scherer S.E."/>
            <person name="Schneider B."/>
            <person name="Sodergren E."/>
            <person name="Tautz D."/>
            <person name="Vattahil S."/>
            <person name="Villasana D."/>
            <person name="White C.S."/>
            <person name="Wright R."/>
            <person name="Park Y."/>
            <person name="Beeman R.W."/>
            <person name="Lord J."/>
            <person name="Oppert B."/>
            <person name="Lorenzen M."/>
            <person name="Brown S."/>
            <person name="Wang L."/>
            <person name="Savard J."/>
            <person name="Tautz D."/>
            <person name="Richards S."/>
            <person name="Weinstock G."/>
            <person name="Gibbs R.A."/>
            <person name="Liu Y."/>
            <person name="Worley K."/>
            <person name="Weinstock G."/>
            <person name="Elsik C.G."/>
            <person name="Reese J.T."/>
            <person name="Elhaik E."/>
            <person name="Landan G."/>
            <person name="Graur D."/>
            <person name="Arensburger P."/>
            <person name="Atkinson P."/>
            <person name="Beeman R.W."/>
            <person name="Beidler J."/>
            <person name="Brown S.J."/>
            <person name="Demuth J.P."/>
            <person name="Drury D.W."/>
            <person name="Du Y.Z."/>
            <person name="Fujiwara H."/>
            <person name="Lorenzen M."/>
            <person name="Maselli V."/>
            <person name="Osanai M."/>
            <person name="Park Y."/>
            <person name="Robertson H.M."/>
            <person name="Tu Z."/>
            <person name="Wang J.J."/>
            <person name="Wang S."/>
            <person name="Richards S."/>
            <person name="Song H."/>
            <person name="Zhang L."/>
            <person name="Sodergren E."/>
            <person name="Werner D."/>
            <person name="Stanke M."/>
            <person name="Morgenstern B."/>
            <person name="Solovyev V."/>
            <person name="Kosarev P."/>
            <person name="Brown G."/>
            <person name="Chen H.C."/>
            <person name="Ermolaeva O."/>
            <person name="Hlavina W."/>
            <person name="Kapustin Y."/>
            <person name="Kiryutin B."/>
            <person name="Kitts P."/>
            <person name="Maglott D."/>
            <person name="Pruitt K."/>
            <person name="Sapojnikov V."/>
            <person name="Souvorov A."/>
            <person name="Mackey A.J."/>
            <person name="Waterhouse R.M."/>
            <person name="Wyder S."/>
            <person name="Zdobnov E.M."/>
            <person name="Zdobnov E.M."/>
            <person name="Wyder S."/>
            <person name="Kriventseva E.V."/>
            <person name="Kadowaki T."/>
            <person name="Bork P."/>
            <person name="Aranda M."/>
            <person name="Bao R."/>
            <person name="Beermann A."/>
            <person name="Berns N."/>
            <person name="Bolognesi R."/>
            <person name="Bonneton F."/>
            <person name="Bopp D."/>
            <person name="Brown S.J."/>
            <person name="Bucher G."/>
            <person name="Butts T."/>
            <person name="Chaumot A."/>
            <person name="Denell R.E."/>
            <person name="Ferrier D.E."/>
            <person name="Friedrich M."/>
            <person name="Gordon C.M."/>
            <person name="Jindra M."/>
            <person name="Klingler M."/>
            <person name="Lan Q."/>
            <person name="Lattorff H.M."/>
            <person name="Laudet V."/>
            <person name="von Levetsow C."/>
            <person name="Liu Z."/>
            <person name="Lutz R."/>
            <person name="Lynch J.A."/>
            <person name="da Fonseca R.N."/>
            <person name="Posnien N."/>
            <person name="Reuter R."/>
            <person name="Roth S."/>
            <person name="Savard J."/>
            <person name="Schinko J.B."/>
            <person name="Schmitt C."/>
            <person name="Schoppmeier M."/>
            <person name="Schroder R."/>
            <person name="Shippy T.D."/>
            <person name="Simonnet F."/>
            <person name="Marques-Souza H."/>
            <person name="Tautz D."/>
            <person name="Tomoyasu Y."/>
            <person name="Trauner J."/>
            <person name="Van der Zee M."/>
            <person name="Vervoort M."/>
            <person name="Wittkopp N."/>
            <person name="Wimmer E.A."/>
            <person name="Yang X."/>
            <person name="Jones A.K."/>
            <person name="Sattelle D.B."/>
            <person name="Ebert P.R."/>
            <person name="Nelson D."/>
            <person name="Scott J.G."/>
            <person name="Beeman R.W."/>
            <person name="Muthukrishnan S."/>
            <person name="Kramer K.J."/>
            <person name="Arakane Y."/>
            <person name="Beeman R.W."/>
            <person name="Zhu Q."/>
            <person name="Hogenkamp D."/>
            <person name="Dixit R."/>
            <person name="Oppert B."/>
            <person name="Jiang H."/>
            <person name="Zou Z."/>
            <person name="Marshall J."/>
            <person name="Elpidina E."/>
            <person name="Vinokurov K."/>
            <person name="Oppert C."/>
            <person name="Zou Z."/>
            <person name="Evans J."/>
            <person name="Lu Z."/>
            <person name="Zhao P."/>
            <person name="Sumathipala N."/>
            <person name="Altincicek B."/>
            <person name="Vilcinskas A."/>
            <person name="Williams M."/>
            <person name="Hultmark D."/>
            <person name="Hetru C."/>
            <person name="Jiang H."/>
            <person name="Grimmelikhuijzen C.J."/>
            <person name="Hauser F."/>
            <person name="Cazzamali G."/>
            <person name="Williamson M."/>
            <person name="Park Y."/>
            <person name="Li B."/>
            <person name="Tanaka Y."/>
            <person name="Predel R."/>
            <person name="Neupert S."/>
            <person name="Schachtner J."/>
            <person name="Verleyen P."/>
            <person name="Raible F."/>
            <person name="Bork P."/>
            <person name="Friedrich M."/>
            <person name="Walden K.K."/>
            <person name="Robertson H.M."/>
            <person name="Angeli S."/>
            <person name="Foret S."/>
            <person name="Bucher G."/>
            <person name="Schuetz S."/>
            <person name="Maleszka R."/>
            <person name="Wimmer E.A."/>
            <person name="Beeman R.W."/>
            <person name="Lorenzen M."/>
            <person name="Tomoyasu Y."/>
            <person name="Miller S.C."/>
            <person name="Grossmann D."/>
            <person name="Bucher G."/>
        </authorList>
    </citation>
    <scope>NUCLEOTIDE SEQUENCE [LARGE SCALE GENOMIC DNA]</scope>
    <source>
        <strain evidence="3 4">Georgia GA2</strain>
    </source>
</reference>
<evidence type="ECO:0000256" key="1">
    <source>
        <dbReference type="SAM" id="MobiDB-lite"/>
    </source>
</evidence>
<reference evidence="3 4" key="2">
    <citation type="journal article" date="2010" name="Nucleic Acids Res.">
        <title>BeetleBase in 2010: revisions to provide comprehensive genomic information for Tribolium castaneum.</title>
        <authorList>
            <person name="Kim H.S."/>
            <person name="Murphy T."/>
            <person name="Xia J."/>
            <person name="Caragea D."/>
            <person name="Park Y."/>
            <person name="Beeman R.W."/>
            <person name="Lorenzen M.D."/>
            <person name="Butcher S."/>
            <person name="Manak J.R."/>
            <person name="Brown S.J."/>
        </authorList>
    </citation>
    <scope>GENOME REANNOTATION</scope>
    <source>
        <strain evidence="3 4">Georgia GA2</strain>
    </source>
</reference>
<dbReference type="InParanoid" id="A0A139WDR0"/>
<dbReference type="Proteomes" id="UP000007266">
    <property type="component" value="Linkage group 8"/>
</dbReference>
<evidence type="ECO:0000313" key="3">
    <source>
        <dbReference type="EMBL" id="KYB26066.1"/>
    </source>
</evidence>
<evidence type="ECO:0000256" key="2">
    <source>
        <dbReference type="SAM" id="SignalP"/>
    </source>
</evidence>
<keyword evidence="2" id="KW-0732">Signal</keyword>
<feature type="region of interest" description="Disordered" evidence="1">
    <location>
        <begin position="62"/>
        <end position="84"/>
    </location>
</feature>
<protein>
    <submittedName>
        <fullName evidence="3">Uncharacterized protein</fullName>
    </submittedName>
</protein>
<feature type="signal peptide" evidence="2">
    <location>
        <begin position="1"/>
        <end position="18"/>
    </location>
</feature>
<organism evidence="3 4">
    <name type="scientific">Tribolium castaneum</name>
    <name type="common">Red flour beetle</name>
    <dbReference type="NCBI Taxonomy" id="7070"/>
    <lineage>
        <taxon>Eukaryota</taxon>
        <taxon>Metazoa</taxon>
        <taxon>Ecdysozoa</taxon>
        <taxon>Arthropoda</taxon>
        <taxon>Hexapoda</taxon>
        <taxon>Insecta</taxon>
        <taxon>Pterygota</taxon>
        <taxon>Neoptera</taxon>
        <taxon>Endopterygota</taxon>
        <taxon>Coleoptera</taxon>
        <taxon>Polyphaga</taxon>
        <taxon>Cucujiformia</taxon>
        <taxon>Tenebrionidae</taxon>
        <taxon>Tenebrionidae incertae sedis</taxon>
        <taxon>Tribolium</taxon>
    </lineage>
</organism>